<evidence type="ECO:0000259" key="1">
    <source>
        <dbReference type="Pfam" id="PF02721"/>
    </source>
</evidence>
<keyword evidence="2" id="KW-1185">Reference proteome</keyword>
<protein>
    <submittedName>
        <fullName evidence="3">Uncharacterized protein LOC109128844</fullName>
    </submittedName>
</protein>
<feature type="domain" description="Replication protein A 70 kDa DNA-binding subunit B/D first OB fold" evidence="1">
    <location>
        <begin position="4"/>
        <end position="99"/>
    </location>
</feature>
<dbReference type="Gene3D" id="2.40.50.140">
    <property type="entry name" value="Nucleic acid-binding proteins"/>
    <property type="match status" value="1"/>
</dbReference>
<dbReference type="Proteomes" id="UP000694864">
    <property type="component" value="Chromosome 14"/>
</dbReference>
<sequence length="158" mass="18619">MVHFDRLNDVHLVRYDWKVSVKIIRKWNKRDDDIFTSGLGDKMQATISDNLVHRLCIHKGIEEDEWKTILNFKVEVESSGVKVVDTNYRIKFTTNTILENIDSLLNNQFMDYQTLDKINDGWSALANIFCLDTMWEIVRVEPMIHVDDPTAVRYNEKI</sequence>
<reference evidence="3" key="2">
    <citation type="submission" date="2025-08" db="UniProtKB">
        <authorList>
            <consortium name="RefSeq"/>
        </authorList>
    </citation>
    <scope>IDENTIFICATION</scope>
    <source>
        <tissue evidence="3">Leaf</tissue>
    </source>
</reference>
<dbReference type="GeneID" id="109128844"/>
<reference evidence="2" key="1">
    <citation type="journal article" date="2014" name="Nat. Commun.">
        <title>The emerging biofuel crop Camelina sativa retains a highly undifferentiated hexaploid genome structure.</title>
        <authorList>
            <person name="Kagale S."/>
            <person name="Koh C."/>
            <person name="Nixon J."/>
            <person name="Bollina V."/>
            <person name="Clarke W.E."/>
            <person name="Tuteja R."/>
            <person name="Spillane C."/>
            <person name="Robinson S.J."/>
            <person name="Links M.G."/>
            <person name="Clarke C."/>
            <person name="Higgins E.E."/>
            <person name="Huebert T."/>
            <person name="Sharpe A.G."/>
            <person name="Parkin I.A."/>
        </authorList>
    </citation>
    <scope>NUCLEOTIDE SEQUENCE [LARGE SCALE GENOMIC DNA]</scope>
    <source>
        <strain evidence="2">cv. DH55</strain>
    </source>
</reference>
<dbReference type="InterPro" id="IPR012340">
    <property type="entry name" value="NA-bd_OB-fold"/>
</dbReference>
<accession>A0ABM1QXL5</accession>
<organism evidence="2 3">
    <name type="scientific">Camelina sativa</name>
    <name type="common">False flax</name>
    <name type="synonym">Myagrum sativum</name>
    <dbReference type="NCBI Taxonomy" id="90675"/>
    <lineage>
        <taxon>Eukaryota</taxon>
        <taxon>Viridiplantae</taxon>
        <taxon>Streptophyta</taxon>
        <taxon>Embryophyta</taxon>
        <taxon>Tracheophyta</taxon>
        <taxon>Spermatophyta</taxon>
        <taxon>Magnoliopsida</taxon>
        <taxon>eudicotyledons</taxon>
        <taxon>Gunneridae</taxon>
        <taxon>Pentapetalae</taxon>
        <taxon>rosids</taxon>
        <taxon>malvids</taxon>
        <taxon>Brassicales</taxon>
        <taxon>Brassicaceae</taxon>
        <taxon>Camelineae</taxon>
        <taxon>Camelina</taxon>
    </lineage>
</organism>
<dbReference type="SUPFAM" id="SSF50249">
    <property type="entry name" value="Nucleic acid-binding proteins"/>
    <property type="match status" value="1"/>
</dbReference>
<gene>
    <name evidence="3" type="primary">LOC109128844</name>
</gene>
<evidence type="ECO:0000313" key="2">
    <source>
        <dbReference type="Proteomes" id="UP000694864"/>
    </source>
</evidence>
<name>A0ABM1QXL5_CAMSA</name>
<evidence type="ECO:0000313" key="3">
    <source>
        <dbReference type="RefSeq" id="XP_019091503.1"/>
    </source>
</evidence>
<dbReference type="Pfam" id="PF02721">
    <property type="entry name" value="DUF223"/>
    <property type="match status" value="1"/>
</dbReference>
<dbReference type="RefSeq" id="XP_019091503.1">
    <property type="nucleotide sequence ID" value="XM_019235958.1"/>
</dbReference>
<proteinExistence type="predicted"/>
<dbReference type="InterPro" id="IPR003871">
    <property type="entry name" value="RFA1B/D_OB_1st"/>
</dbReference>